<dbReference type="Pfam" id="PF00067">
    <property type="entry name" value="p450"/>
    <property type="match status" value="1"/>
</dbReference>
<evidence type="ECO:0000256" key="6">
    <source>
        <dbReference type="ARBA" id="ARBA00023004"/>
    </source>
</evidence>
<gene>
    <name evidence="10" type="ORF">GWI33_009285</name>
</gene>
<name>A0A834MGN5_RHYFE</name>
<keyword evidence="11" id="KW-1185">Reference proteome</keyword>
<dbReference type="InterPro" id="IPR050196">
    <property type="entry name" value="Cytochrome_P450_Monoox"/>
</dbReference>
<keyword evidence="6 8" id="KW-0408">Iron</keyword>
<dbReference type="GO" id="GO:0020037">
    <property type="term" value="F:heme binding"/>
    <property type="evidence" value="ECO:0007669"/>
    <property type="project" value="InterPro"/>
</dbReference>
<dbReference type="InterPro" id="IPR002401">
    <property type="entry name" value="Cyt_P450_E_grp-I"/>
</dbReference>
<dbReference type="InterPro" id="IPR036396">
    <property type="entry name" value="Cyt_P450_sf"/>
</dbReference>
<dbReference type="CDD" id="cd20628">
    <property type="entry name" value="CYP4"/>
    <property type="match status" value="1"/>
</dbReference>
<sequence length="506" mass="58674">MNFLEFLDHLYFFATLALYLFIVLSAGYLCVIYTHLNAFPTPPFIPIIGHVLDYTDSSTALTKLTNNLIKYGGVIRQYIGPRKPSLVVANKEFLEFLCINNKYVCKSKFYDLIKPWLGEGLITSDGEKWKSRRKALTAKFTQSETLKGFIEVFENKSNTLITVLDDFHNKNINLHPILKRFTFDVICETAMGISFNAQTKNTNTEYAESVETLCEVGLNRMTSFFKYFDVFYQYTDDCIKEKQALAVIDATLEKIIKLKQQKRSKSKCDTDRKDFLDLLMDIEIDARPLSHSDIREEINTFIFAGYDTSSTAICLALYEIGKNSDIQKKLLNEQQQLFKKESPQIDYEVLQQMVYLDMVIKETLRLYSIVPSVGKRITKDLQYCNIKLPAMLNFSIFIHGFHHNPQYYPNPEIFDPERFANSKNIDKMTYLPFGVQPRQCLGKNFSMLEMKCALSKIIRTYEIINIAEHQLEIKPKLVLFSISGIWVKIRKRYKKVSKLGLNKTTE</sequence>
<dbReference type="AlphaFoldDB" id="A0A834MGN5"/>
<evidence type="ECO:0000256" key="4">
    <source>
        <dbReference type="ARBA" id="ARBA00022723"/>
    </source>
</evidence>
<dbReference type="Proteomes" id="UP000625711">
    <property type="component" value="Unassembled WGS sequence"/>
</dbReference>
<keyword evidence="9" id="KW-0472">Membrane</keyword>
<comment type="similarity">
    <text evidence="2">Belongs to the cytochrome P450 family.</text>
</comment>
<keyword evidence="4 8" id="KW-0479">Metal-binding</keyword>
<evidence type="ECO:0000256" key="1">
    <source>
        <dbReference type="ARBA" id="ARBA00001971"/>
    </source>
</evidence>
<evidence type="ECO:0000256" key="8">
    <source>
        <dbReference type="PIRSR" id="PIRSR602401-1"/>
    </source>
</evidence>
<evidence type="ECO:0000256" key="9">
    <source>
        <dbReference type="SAM" id="Phobius"/>
    </source>
</evidence>
<evidence type="ECO:0000256" key="7">
    <source>
        <dbReference type="ARBA" id="ARBA00023033"/>
    </source>
</evidence>
<keyword evidence="5" id="KW-0560">Oxidoreductase</keyword>
<evidence type="ECO:0008006" key="12">
    <source>
        <dbReference type="Google" id="ProtNLM"/>
    </source>
</evidence>
<comment type="caution">
    <text evidence="10">The sequence shown here is derived from an EMBL/GenBank/DDBJ whole genome shotgun (WGS) entry which is preliminary data.</text>
</comment>
<dbReference type="InterPro" id="IPR001128">
    <property type="entry name" value="Cyt_P450"/>
</dbReference>
<dbReference type="EMBL" id="JAACXV010000414">
    <property type="protein sequence ID" value="KAF7277739.1"/>
    <property type="molecule type" value="Genomic_DNA"/>
</dbReference>
<evidence type="ECO:0000313" key="10">
    <source>
        <dbReference type="EMBL" id="KAF7277739.1"/>
    </source>
</evidence>
<reference evidence="10" key="1">
    <citation type="submission" date="2020-08" db="EMBL/GenBank/DDBJ databases">
        <title>Genome sequencing and assembly of the red palm weevil Rhynchophorus ferrugineus.</title>
        <authorList>
            <person name="Dias G.B."/>
            <person name="Bergman C.M."/>
            <person name="Manee M."/>
        </authorList>
    </citation>
    <scope>NUCLEOTIDE SEQUENCE</scope>
    <source>
        <strain evidence="10">AA-2017</strain>
        <tissue evidence="10">Whole larva</tissue>
    </source>
</reference>
<evidence type="ECO:0000313" key="11">
    <source>
        <dbReference type="Proteomes" id="UP000625711"/>
    </source>
</evidence>
<feature type="transmembrane region" description="Helical" evidence="9">
    <location>
        <begin position="12"/>
        <end position="36"/>
    </location>
</feature>
<dbReference type="PRINTS" id="PR00385">
    <property type="entry name" value="P450"/>
</dbReference>
<evidence type="ECO:0000256" key="2">
    <source>
        <dbReference type="ARBA" id="ARBA00010617"/>
    </source>
</evidence>
<keyword evidence="9" id="KW-1133">Transmembrane helix</keyword>
<dbReference type="PRINTS" id="PR00463">
    <property type="entry name" value="EP450I"/>
</dbReference>
<dbReference type="Gene3D" id="1.10.630.10">
    <property type="entry name" value="Cytochrome P450"/>
    <property type="match status" value="1"/>
</dbReference>
<feature type="binding site" description="axial binding residue" evidence="8">
    <location>
        <position position="440"/>
    </location>
    <ligand>
        <name>heme</name>
        <dbReference type="ChEBI" id="CHEBI:30413"/>
    </ligand>
    <ligandPart>
        <name>Fe</name>
        <dbReference type="ChEBI" id="CHEBI:18248"/>
    </ligandPart>
</feature>
<dbReference type="GO" id="GO:0005506">
    <property type="term" value="F:iron ion binding"/>
    <property type="evidence" value="ECO:0007669"/>
    <property type="project" value="InterPro"/>
</dbReference>
<dbReference type="PANTHER" id="PTHR24291">
    <property type="entry name" value="CYTOCHROME P450 FAMILY 4"/>
    <property type="match status" value="1"/>
</dbReference>
<proteinExistence type="inferred from homology"/>
<organism evidence="10 11">
    <name type="scientific">Rhynchophorus ferrugineus</name>
    <name type="common">Red palm weevil</name>
    <name type="synonym">Curculio ferrugineus</name>
    <dbReference type="NCBI Taxonomy" id="354439"/>
    <lineage>
        <taxon>Eukaryota</taxon>
        <taxon>Metazoa</taxon>
        <taxon>Ecdysozoa</taxon>
        <taxon>Arthropoda</taxon>
        <taxon>Hexapoda</taxon>
        <taxon>Insecta</taxon>
        <taxon>Pterygota</taxon>
        <taxon>Neoptera</taxon>
        <taxon>Endopterygota</taxon>
        <taxon>Coleoptera</taxon>
        <taxon>Polyphaga</taxon>
        <taxon>Cucujiformia</taxon>
        <taxon>Curculionidae</taxon>
        <taxon>Dryophthorinae</taxon>
        <taxon>Rhynchophorus</taxon>
    </lineage>
</organism>
<dbReference type="SUPFAM" id="SSF48264">
    <property type="entry name" value="Cytochrome P450"/>
    <property type="match status" value="1"/>
</dbReference>
<evidence type="ECO:0000256" key="3">
    <source>
        <dbReference type="ARBA" id="ARBA00022617"/>
    </source>
</evidence>
<dbReference type="PANTHER" id="PTHR24291:SF187">
    <property type="entry name" value="CYTOCHROME P450 4AE1-RELATED"/>
    <property type="match status" value="1"/>
</dbReference>
<protein>
    <recommendedName>
        <fullName evidence="12">Cytochrome P450</fullName>
    </recommendedName>
</protein>
<dbReference type="OrthoDB" id="1470350at2759"/>
<keyword evidence="9" id="KW-0812">Transmembrane</keyword>
<dbReference type="GO" id="GO:0004497">
    <property type="term" value="F:monooxygenase activity"/>
    <property type="evidence" value="ECO:0007669"/>
    <property type="project" value="UniProtKB-KW"/>
</dbReference>
<keyword evidence="7" id="KW-0503">Monooxygenase</keyword>
<keyword evidence="3 8" id="KW-0349">Heme</keyword>
<dbReference type="GO" id="GO:0016705">
    <property type="term" value="F:oxidoreductase activity, acting on paired donors, with incorporation or reduction of molecular oxygen"/>
    <property type="evidence" value="ECO:0007669"/>
    <property type="project" value="InterPro"/>
</dbReference>
<comment type="cofactor">
    <cofactor evidence="1 8">
        <name>heme</name>
        <dbReference type="ChEBI" id="CHEBI:30413"/>
    </cofactor>
</comment>
<evidence type="ECO:0000256" key="5">
    <source>
        <dbReference type="ARBA" id="ARBA00023002"/>
    </source>
</evidence>
<accession>A0A834MGN5</accession>